<dbReference type="FunFam" id="1.10.10.10:FF:000005">
    <property type="entry name" value="Two-component system response regulator"/>
    <property type="match status" value="1"/>
</dbReference>
<dbReference type="Gene3D" id="3.40.50.2300">
    <property type="match status" value="1"/>
</dbReference>
<evidence type="ECO:0000256" key="6">
    <source>
        <dbReference type="PROSITE-ProRule" id="PRU00169"/>
    </source>
</evidence>
<evidence type="ECO:0000256" key="2">
    <source>
        <dbReference type="ARBA" id="ARBA00023012"/>
    </source>
</evidence>
<dbReference type="InterPro" id="IPR039420">
    <property type="entry name" value="WalR-like"/>
</dbReference>
<dbReference type="Gene3D" id="6.10.250.690">
    <property type="match status" value="1"/>
</dbReference>
<dbReference type="SMART" id="SM00862">
    <property type="entry name" value="Trans_reg_C"/>
    <property type="match status" value="1"/>
</dbReference>
<dbReference type="PROSITE" id="PS51755">
    <property type="entry name" value="OMPR_PHOB"/>
    <property type="match status" value="1"/>
</dbReference>
<evidence type="ECO:0000256" key="5">
    <source>
        <dbReference type="ARBA" id="ARBA00023163"/>
    </source>
</evidence>
<dbReference type="InterPro" id="IPR001789">
    <property type="entry name" value="Sig_transdc_resp-reg_receiver"/>
</dbReference>
<keyword evidence="3" id="KW-0805">Transcription regulation</keyword>
<name>A0A4Q2ULB1_9BACT</name>
<dbReference type="GO" id="GO:0000156">
    <property type="term" value="F:phosphorelay response regulator activity"/>
    <property type="evidence" value="ECO:0007669"/>
    <property type="project" value="TreeGrafter"/>
</dbReference>
<evidence type="ECO:0000256" key="1">
    <source>
        <dbReference type="ARBA" id="ARBA00022553"/>
    </source>
</evidence>
<proteinExistence type="predicted"/>
<dbReference type="GO" id="GO:0032993">
    <property type="term" value="C:protein-DNA complex"/>
    <property type="evidence" value="ECO:0007669"/>
    <property type="project" value="TreeGrafter"/>
</dbReference>
<dbReference type="PANTHER" id="PTHR48111">
    <property type="entry name" value="REGULATOR OF RPOS"/>
    <property type="match status" value="1"/>
</dbReference>
<sequence length="227" mass="25684">MKILIVEDDRRIAQTISQGLSGEGYETEVVYDGQLGREAALQNPIDMLILDINLPGLSGFSICHDVRQAKPALPILMLTALGEVEDKVLGLSRGADDYIVKPFDLRELNARVAACFRRLDRQEETVGQEVLQVADLVVNPATKQVSRHGQSIELTSKEFNLLEQLMRHPGQVISKKDLTERVWNLHFDPGTNVVEVYINYLRRKIDRNFEPKLIHTRSGYGYMIKEG</sequence>
<keyword evidence="1 6" id="KW-0597">Phosphoprotein</keyword>
<keyword evidence="5" id="KW-0804">Transcription</keyword>
<keyword evidence="4 7" id="KW-0238">DNA-binding</keyword>
<evidence type="ECO:0000313" key="11">
    <source>
        <dbReference type="Proteomes" id="UP000290407"/>
    </source>
</evidence>
<keyword evidence="2" id="KW-0902">Two-component regulatory system</keyword>
<keyword evidence="11" id="KW-1185">Reference proteome</keyword>
<dbReference type="InterPro" id="IPR001867">
    <property type="entry name" value="OmpR/PhoB-type_DNA-bd"/>
</dbReference>
<comment type="caution">
    <text evidence="10">The sequence shown here is derived from an EMBL/GenBank/DDBJ whole genome shotgun (WGS) entry which is preliminary data.</text>
</comment>
<accession>A0A4Q2ULB1</accession>
<dbReference type="Gene3D" id="1.10.10.10">
    <property type="entry name" value="Winged helix-like DNA-binding domain superfamily/Winged helix DNA-binding domain"/>
    <property type="match status" value="1"/>
</dbReference>
<feature type="modified residue" description="4-aspartylphosphate" evidence="6">
    <location>
        <position position="51"/>
    </location>
</feature>
<gene>
    <name evidence="10" type="ORF">EQG79_12925</name>
</gene>
<dbReference type="Pfam" id="PF00486">
    <property type="entry name" value="Trans_reg_C"/>
    <property type="match status" value="1"/>
</dbReference>
<dbReference type="InterPro" id="IPR011006">
    <property type="entry name" value="CheY-like_superfamily"/>
</dbReference>
<dbReference type="CDD" id="cd00383">
    <property type="entry name" value="trans_reg_C"/>
    <property type="match status" value="1"/>
</dbReference>
<reference evidence="10 11" key="1">
    <citation type="submission" date="2019-01" db="EMBL/GenBank/DDBJ databases">
        <title>Spirosoma flava sp. nov., a propanil-degrading bacterium isolated from herbicide-contaminated soil.</title>
        <authorList>
            <person name="Zhang L."/>
            <person name="Jiang J.-D."/>
        </authorList>
    </citation>
    <scope>NUCLEOTIDE SEQUENCE [LARGE SCALE GENOMIC DNA]</scope>
    <source>
        <strain evidence="10 11">TY50</strain>
    </source>
</reference>
<dbReference type="GO" id="GO:0000976">
    <property type="term" value="F:transcription cis-regulatory region binding"/>
    <property type="evidence" value="ECO:0007669"/>
    <property type="project" value="TreeGrafter"/>
</dbReference>
<organism evidence="10 11">
    <name type="scientific">Spirosoma sordidisoli</name>
    <dbReference type="NCBI Taxonomy" id="2502893"/>
    <lineage>
        <taxon>Bacteria</taxon>
        <taxon>Pseudomonadati</taxon>
        <taxon>Bacteroidota</taxon>
        <taxon>Cytophagia</taxon>
        <taxon>Cytophagales</taxon>
        <taxon>Cytophagaceae</taxon>
        <taxon>Spirosoma</taxon>
    </lineage>
</organism>
<dbReference type="SMART" id="SM00448">
    <property type="entry name" value="REC"/>
    <property type="match status" value="1"/>
</dbReference>
<dbReference type="EMBL" id="SBLB01000003">
    <property type="protein sequence ID" value="RYC69502.1"/>
    <property type="molecule type" value="Genomic_DNA"/>
</dbReference>
<evidence type="ECO:0000259" key="8">
    <source>
        <dbReference type="PROSITE" id="PS50110"/>
    </source>
</evidence>
<dbReference type="SUPFAM" id="SSF52172">
    <property type="entry name" value="CheY-like"/>
    <property type="match status" value="1"/>
</dbReference>
<evidence type="ECO:0000259" key="9">
    <source>
        <dbReference type="PROSITE" id="PS51755"/>
    </source>
</evidence>
<dbReference type="Pfam" id="PF00072">
    <property type="entry name" value="Response_reg"/>
    <property type="match status" value="1"/>
</dbReference>
<dbReference type="RefSeq" id="WP_077923595.1">
    <property type="nucleotide sequence ID" value="NZ_SBLB01000003.1"/>
</dbReference>
<dbReference type="GO" id="GO:0005829">
    <property type="term" value="C:cytosol"/>
    <property type="evidence" value="ECO:0007669"/>
    <property type="project" value="TreeGrafter"/>
</dbReference>
<dbReference type="InterPro" id="IPR036388">
    <property type="entry name" value="WH-like_DNA-bd_sf"/>
</dbReference>
<protein>
    <submittedName>
        <fullName evidence="10">Response regulator transcription factor</fullName>
    </submittedName>
</protein>
<dbReference type="FunFam" id="3.40.50.2300:FF:000001">
    <property type="entry name" value="DNA-binding response regulator PhoB"/>
    <property type="match status" value="1"/>
</dbReference>
<evidence type="ECO:0000313" key="10">
    <source>
        <dbReference type="EMBL" id="RYC69502.1"/>
    </source>
</evidence>
<feature type="DNA-binding region" description="OmpR/PhoB-type" evidence="7">
    <location>
        <begin position="128"/>
        <end position="226"/>
    </location>
</feature>
<dbReference type="PANTHER" id="PTHR48111:SF22">
    <property type="entry name" value="REGULATOR OF RPOS"/>
    <property type="match status" value="1"/>
</dbReference>
<dbReference type="AlphaFoldDB" id="A0A4Q2ULB1"/>
<evidence type="ECO:0000256" key="4">
    <source>
        <dbReference type="ARBA" id="ARBA00023125"/>
    </source>
</evidence>
<feature type="domain" description="Response regulatory" evidence="8">
    <location>
        <begin position="2"/>
        <end position="116"/>
    </location>
</feature>
<dbReference type="Proteomes" id="UP000290407">
    <property type="component" value="Unassembled WGS sequence"/>
</dbReference>
<evidence type="ECO:0000256" key="3">
    <source>
        <dbReference type="ARBA" id="ARBA00023015"/>
    </source>
</evidence>
<dbReference type="PROSITE" id="PS50110">
    <property type="entry name" value="RESPONSE_REGULATORY"/>
    <property type="match status" value="1"/>
</dbReference>
<dbReference type="GO" id="GO:0006355">
    <property type="term" value="P:regulation of DNA-templated transcription"/>
    <property type="evidence" value="ECO:0007669"/>
    <property type="project" value="InterPro"/>
</dbReference>
<evidence type="ECO:0000256" key="7">
    <source>
        <dbReference type="PROSITE-ProRule" id="PRU01091"/>
    </source>
</evidence>
<feature type="domain" description="OmpR/PhoB-type" evidence="9">
    <location>
        <begin position="128"/>
        <end position="226"/>
    </location>
</feature>